<keyword evidence="7" id="KW-0067">ATP-binding</keyword>
<evidence type="ECO:0000256" key="3">
    <source>
        <dbReference type="ARBA" id="ARBA00022729"/>
    </source>
</evidence>
<keyword evidence="8" id="KW-0675">Receptor</keyword>
<sequence length="227" mass="25401">MVHPTRHWAGVLDVARAIGICNRVLTRVDCLNCISQAAQNLTTTYCPAHREAYVHATKCGSKRKYAQGDSPASSPYTTFFAAVQCTTDLSEKDCNDCLNYGFRNAPKERVGIRWFSPSCSFQIESDLRIFLLESENNWSPEEESSTFLLSYVWKSWRDGKLLDIVDPSLVETRGLSDEIIKCIHIGLLCVQEKAESRPTMATVSVMFNASSFNLPRPSQPPFYAGDG</sequence>
<dbReference type="EMBL" id="QGKV02000759">
    <property type="protein sequence ID" value="KAF3564333.1"/>
    <property type="molecule type" value="Genomic_DNA"/>
</dbReference>
<keyword evidence="2" id="KW-0808">Transferase</keyword>
<keyword evidence="4" id="KW-0677">Repeat</keyword>
<organism evidence="10 11">
    <name type="scientific">Brassica cretica</name>
    <name type="common">Mustard</name>
    <dbReference type="NCBI Taxonomy" id="69181"/>
    <lineage>
        <taxon>Eukaryota</taxon>
        <taxon>Viridiplantae</taxon>
        <taxon>Streptophyta</taxon>
        <taxon>Embryophyta</taxon>
        <taxon>Tracheophyta</taxon>
        <taxon>Spermatophyta</taxon>
        <taxon>Magnoliopsida</taxon>
        <taxon>eudicotyledons</taxon>
        <taxon>Gunneridae</taxon>
        <taxon>Pentapetalae</taxon>
        <taxon>rosids</taxon>
        <taxon>malvids</taxon>
        <taxon>Brassicales</taxon>
        <taxon>Brassicaceae</taxon>
        <taxon>Brassiceae</taxon>
        <taxon>Brassica</taxon>
    </lineage>
</organism>
<proteinExistence type="predicted"/>
<gene>
    <name evidence="10" type="ORF">DY000_02019864</name>
</gene>
<dbReference type="InterPro" id="IPR052059">
    <property type="entry name" value="CR_Ser/Thr_kinase"/>
</dbReference>
<feature type="domain" description="Gnk2-homologous" evidence="9">
    <location>
        <begin position="25"/>
        <end position="128"/>
    </location>
</feature>
<dbReference type="Gene3D" id="1.10.510.10">
    <property type="entry name" value="Transferase(Phosphotransferase) domain 1"/>
    <property type="match status" value="1"/>
</dbReference>
<evidence type="ECO:0000256" key="1">
    <source>
        <dbReference type="ARBA" id="ARBA00022527"/>
    </source>
</evidence>
<comment type="caution">
    <text evidence="10">The sequence shown here is derived from an EMBL/GenBank/DDBJ whole genome shotgun (WGS) entry which is preliminary data.</text>
</comment>
<evidence type="ECO:0000313" key="10">
    <source>
        <dbReference type="EMBL" id="KAF3564333.1"/>
    </source>
</evidence>
<dbReference type="PANTHER" id="PTHR47973">
    <property type="entry name" value="CYSTEINE-RICH RECEPTOR-LIKE PROTEIN KINASE 3"/>
    <property type="match status" value="1"/>
</dbReference>
<keyword evidence="5" id="KW-0547">Nucleotide-binding</keyword>
<keyword evidence="3" id="KW-0732">Signal</keyword>
<protein>
    <recommendedName>
        <fullName evidence="9">Gnk2-homologous domain-containing protein</fullName>
    </recommendedName>
</protein>
<evidence type="ECO:0000256" key="6">
    <source>
        <dbReference type="ARBA" id="ARBA00022777"/>
    </source>
</evidence>
<dbReference type="PROSITE" id="PS51473">
    <property type="entry name" value="GNK2"/>
    <property type="match status" value="1"/>
</dbReference>
<keyword evidence="1" id="KW-0723">Serine/threonine-protein kinase</keyword>
<accession>A0ABQ7CYV4</accession>
<dbReference type="InterPro" id="IPR038408">
    <property type="entry name" value="GNK2_sf"/>
</dbReference>
<dbReference type="InterPro" id="IPR002902">
    <property type="entry name" value="GNK2"/>
</dbReference>
<evidence type="ECO:0000256" key="4">
    <source>
        <dbReference type="ARBA" id="ARBA00022737"/>
    </source>
</evidence>
<dbReference type="CDD" id="cd23509">
    <property type="entry name" value="Gnk2-like"/>
    <property type="match status" value="1"/>
</dbReference>
<evidence type="ECO:0000256" key="5">
    <source>
        <dbReference type="ARBA" id="ARBA00022741"/>
    </source>
</evidence>
<evidence type="ECO:0000259" key="9">
    <source>
        <dbReference type="PROSITE" id="PS51473"/>
    </source>
</evidence>
<dbReference type="Proteomes" id="UP000266723">
    <property type="component" value="Unassembled WGS sequence"/>
</dbReference>
<evidence type="ECO:0000256" key="8">
    <source>
        <dbReference type="ARBA" id="ARBA00023170"/>
    </source>
</evidence>
<dbReference type="Gene3D" id="3.30.430.20">
    <property type="entry name" value="Gnk2 domain, C-X8-C-X2-C motif"/>
    <property type="match status" value="1"/>
</dbReference>
<evidence type="ECO:0000256" key="2">
    <source>
        <dbReference type="ARBA" id="ARBA00022679"/>
    </source>
</evidence>
<evidence type="ECO:0000256" key="7">
    <source>
        <dbReference type="ARBA" id="ARBA00022840"/>
    </source>
</evidence>
<keyword evidence="11" id="KW-1185">Reference proteome</keyword>
<evidence type="ECO:0000313" key="11">
    <source>
        <dbReference type="Proteomes" id="UP000266723"/>
    </source>
</evidence>
<reference evidence="10 11" key="1">
    <citation type="journal article" date="2020" name="BMC Genomics">
        <title>Intraspecific diversification of the crop wild relative Brassica cretica Lam. using demographic model selection.</title>
        <authorList>
            <person name="Kioukis A."/>
            <person name="Michalopoulou V.A."/>
            <person name="Briers L."/>
            <person name="Pirintsos S."/>
            <person name="Studholme D.J."/>
            <person name="Pavlidis P."/>
            <person name="Sarris P.F."/>
        </authorList>
    </citation>
    <scope>NUCLEOTIDE SEQUENCE [LARGE SCALE GENOMIC DNA]</scope>
    <source>
        <strain evidence="11">cv. PFS-1207/04</strain>
    </source>
</reference>
<keyword evidence="6" id="KW-0418">Kinase</keyword>
<name>A0ABQ7CYV4_BRACR</name>